<dbReference type="PRINTS" id="PR00447">
    <property type="entry name" value="NATRESASSCMP"/>
</dbReference>
<evidence type="ECO:0000256" key="5">
    <source>
        <dbReference type="SAM" id="Phobius"/>
    </source>
</evidence>
<feature type="transmembrane region" description="Helical" evidence="5">
    <location>
        <begin position="353"/>
        <end position="376"/>
    </location>
</feature>
<dbReference type="Proteomes" id="UP001431209">
    <property type="component" value="Unassembled WGS sequence"/>
</dbReference>
<protein>
    <submittedName>
        <fullName evidence="6">MntH</fullName>
    </submittedName>
</protein>
<gene>
    <name evidence="6" type="ORF">AKO1_007112</name>
</gene>
<dbReference type="PANTHER" id="PTHR11706">
    <property type="entry name" value="SOLUTE CARRIER PROTEIN FAMILY 11 MEMBER"/>
    <property type="match status" value="1"/>
</dbReference>
<dbReference type="GO" id="GO:0015086">
    <property type="term" value="F:cadmium ion transmembrane transporter activity"/>
    <property type="evidence" value="ECO:0007669"/>
    <property type="project" value="TreeGrafter"/>
</dbReference>
<name>A0AAW2YT20_9EUKA</name>
<feature type="transmembrane region" description="Helical" evidence="5">
    <location>
        <begin position="155"/>
        <end position="175"/>
    </location>
</feature>
<evidence type="ECO:0000256" key="1">
    <source>
        <dbReference type="ARBA" id="ARBA00004141"/>
    </source>
</evidence>
<feature type="transmembrane region" description="Helical" evidence="5">
    <location>
        <begin position="15"/>
        <end position="33"/>
    </location>
</feature>
<feature type="transmembrane region" description="Helical" evidence="5">
    <location>
        <begin position="53"/>
        <end position="75"/>
    </location>
</feature>
<evidence type="ECO:0000313" key="6">
    <source>
        <dbReference type="EMBL" id="KAL0480282.1"/>
    </source>
</evidence>
<accession>A0AAW2YT20</accession>
<reference evidence="6 7" key="1">
    <citation type="submission" date="2024-03" db="EMBL/GenBank/DDBJ databases">
        <title>The Acrasis kona genome and developmental transcriptomes reveal deep origins of eukaryotic multicellular pathways.</title>
        <authorList>
            <person name="Sheikh S."/>
            <person name="Fu C.-J."/>
            <person name="Brown M.W."/>
            <person name="Baldauf S.L."/>
        </authorList>
    </citation>
    <scope>NUCLEOTIDE SEQUENCE [LARGE SCALE GENOMIC DNA]</scope>
    <source>
        <strain evidence="6 7">ATCC MYA-3509</strain>
    </source>
</reference>
<feature type="transmembrane region" description="Helical" evidence="5">
    <location>
        <begin position="195"/>
        <end position="213"/>
    </location>
</feature>
<evidence type="ECO:0000256" key="2">
    <source>
        <dbReference type="ARBA" id="ARBA00022692"/>
    </source>
</evidence>
<organism evidence="6 7">
    <name type="scientific">Acrasis kona</name>
    <dbReference type="NCBI Taxonomy" id="1008807"/>
    <lineage>
        <taxon>Eukaryota</taxon>
        <taxon>Discoba</taxon>
        <taxon>Heterolobosea</taxon>
        <taxon>Tetramitia</taxon>
        <taxon>Eutetramitia</taxon>
        <taxon>Acrasidae</taxon>
        <taxon>Acrasis</taxon>
    </lineage>
</organism>
<feature type="transmembrane region" description="Helical" evidence="5">
    <location>
        <begin position="124"/>
        <end position="143"/>
    </location>
</feature>
<feature type="transmembrane region" description="Helical" evidence="5">
    <location>
        <begin position="388"/>
        <end position="410"/>
    </location>
</feature>
<dbReference type="HAMAP" id="MF_00221">
    <property type="entry name" value="NRAMP"/>
    <property type="match status" value="1"/>
</dbReference>
<keyword evidence="7" id="KW-1185">Reference proteome</keyword>
<feature type="transmembrane region" description="Helical" evidence="5">
    <location>
        <begin position="95"/>
        <end position="118"/>
    </location>
</feature>
<comment type="subcellular location">
    <subcellularLocation>
        <location evidence="1">Membrane</location>
        <topology evidence="1">Multi-pass membrane protein</topology>
    </subcellularLocation>
</comment>
<sequence>MEDIDYSRDSWKTKLWQFVKFVGPGLMVSVGYIDPGNWETDIQGGSTFGYALLYILVISNILAILLQTLAARLGLVTGRNLAQQIKNFYPSKINIVLWLLTECAIIATDLAEVLGTAIGLKLLFNIPVLWGVIITACDTLILLLLQQCGQRPLELLVLVLMFGVTICFIVELVFAQPSVVGILSGLIPTVPAGSIPVAAGMLGATIMPHNMYLHSGIISNKASRDIVMAKRLNLFAFLDSMLCLNVALFLNASLLVMAAASFYGKVVVDKLEDASAMLNTLFGSGASVVFGIALLLSGQQSTVTGTIAGEIVMEGFLNLKFSPVLRRFVTRCIAIIPAAVTIAIVGDQGASDLLLWSQVVLSISLPFAMIPLIRITSHDEMGIFKNHIIVWVIGWCSVVFVIGLNVWLIVDVMAQSLGAAPKWQLGLCIVGGIIFVGFMLFIALVPIKPESSRIFFKTDKQKIDELKEFRNGRFEHNLARSLKCRKRFHDTVFVFDK</sequence>
<keyword evidence="4 5" id="KW-0472">Membrane</keyword>
<dbReference type="PANTHER" id="PTHR11706:SF101">
    <property type="entry name" value="MANGANESE TRANSPORTER SMF1"/>
    <property type="match status" value="1"/>
</dbReference>
<dbReference type="Pfam" id="PF01566">
    <property type="entry name" value="Nramp"/>
    <property type="match status" value="1"/>
</dbReference>
<dbReference type="GO" id="GO:0005886">
    <property type="term" value="C:plasma membrane"/>
    <property type="evidence" value="ECO:0007669"/>
    <property type="project" value="TreeGrafter"/>
</dbReference>
<dbReference type="NCBIfam" id="NF037982">
    <property type="entry name" value="Nramp_1"/>
    <property type="match status" value="1"/>
</dbReference>
<dbReference type="NCBIfam" id="NF001923">
    <property type="entry name" value="PRK00701.1"/>
    <property type="match status" value="1"/>
</dbReference>
<comment type="caution">
    <text evidence="6">The sequence shown here is derived from an EMBL/GenBank/DDBJ whole genome shotgun (WGS) entry which is preliminary data.</text>
</comment>
<keyword evidence="3 5" id="KW-1133">Transmembrane helix</keyword>
<dbReference type="NCBIfam" id="TIGR01197">
    <property type="entry name" value="nramp"/>
    <property type="match status" value="1"/>
</dbReference>
<evidence type="ECO:0000313" key="7">
    <source>
        <dbReference type="Proteomes" id="UP001431209"/>
    </source>
</evidence>
<evidence type="ECO:0000256" key="4">
    <source>
        <dbReference type="ARBA" id="ARBA00023136"/>
    </source>
</evidence>
<evidence type="ECO:0000256" key="3">
    <source>
        <dbReference type="ARBA" id="ARBA00022989"/>
    </source>
</evidence>
<dbReference type="GO" id="GO:0005384">
    <property type="term" value="F:manganese ion transmembrane transporter activity"/>
    <property type="evidence" value="ECO:0007669"/>
    <property type="project" value="TreeGrafter"/>
</dbReference>
<dbReference type="GO" id="GO:0030026">
    <property type="term" value="P:intracellular manganese ion homeostasis"/>
    <property type="evidence" value="ECO:0007669"/>
    <property type="project" value="TreeGrafter"/>
</dbReference>
<feature type="transmembrane region" description="Helical" evidence="5">
    <location>
        <begin position="234"/>
        <end position="264"/>
    </location>
</feature>
<dbReference type="GO" id="GO:0034755">
    <property type="term" value="P:iron ion transmembrane transport"/>
    <property type="evidence" value="ECO:0007669"/>
    <property type="project" value="TreeGrafter"/>
</dbReference>
<feature type="transmembrane region" description="Helical" evidence="5">
    <location>
        <begin position="276"/>
        <end position="296"/>
    </location>
</feature>
<keyword evidence="2 5" id="KW-0812">Transmembrane</keyword>
<dbReference type="AlphaFoldDB" id="A0AAW2YT20"/>
<dbReference type="InterPro" id="IPR001046">
    <property type="entry name" value="NRAMP_fam"/>
</dbReference>
<feature type="transmembrane region" description="Helical" evidence="5">
    <location>
        <begin position="422"/>
        <end position="447"/>
    </location>
</feature>
<proteinExistence type="inferred from homology"/>
<dbReference type="EMBL" id="JAOPGA020000651">
    <property type="protein sequence ID" value="KAL0480282.1"/>
    <property type="molecule type" value="Genomic_DNA"/>
</dbReference>
<feature type="transmembrane region" description="Helical" evidence="5">
    <location>
        <begin position="328"/>
        <end position="347"/>
    </location>
</feature>